<dbReference type="InterPro" id="IPR036465">
    <property type="entry name" value="vWFA_dom_sf"/>
</dbReference>
<comment type="caution">
    <text evidence="1">The sequence shown here is derived from an EMBL/GenBank/DDBJ whole genome shotgun (WGS) entry which is preliminary data.</text>
</comment>
<protein>
    <submittedName>
        <fullName evidence="1">VWA domain-containing protein</fullName>
    </submittedName>
</protein>
<dbReference type="RefSeq" id="WP_094787437.1">
    <property type="nucleotide sequence ID" value="NZ_NDXW01000001.1"/>
</dbReference>
<dbReference type="Proteomes" id="UP000257039">
    <property type="component" value="Unassembled WGS sequence"/>
</dbReference>
<evidence type="ECO:0000313" key="1">
    <source>
        <dbReference type="EMBL" id="RDH44245.1"/>
    </source>
</evidence>
<proteinExistence type="predicted"/>
<evidence type="ECO:0000313" key="2">
    <source>
        <dbReference type="Proteomes" id="UP000257039"/>
    </source>
</evidence>
<dbReference type="SUPFAM" id="SSF53300">
    <property type="entry name" value="vWA-like"/>
    <property type="match status" value="1"/>
</dbReference>
<reference evidence="1 2" key="1">
    <citation type="submission" date="2017-04" db="EMBL/GenBank/DDBJ databases">
        <title>Draft genome sequence of Zooshikella ganghwensis VG4 isolated from Red Sea sediments.</title>
        <authorList>
            <person name="Rehman Z."/>
            <person name="Alam I."/>
            <person name="Kamau A."/>
            <person name="Bajic V."/>
            <person name="Leiknes T."/>
        </authorList>
    </citation>
    <scope>NUCLEOTIDE SEQUENCE [LARGE SCALE GENOMIC DNA]</scope>
    <source>
        <strain evidence="1 2">VG4</strain>
    </source>
</reference>
<organism evidence="1 2">
    <name type="scientific">Zooshikella ganghwensis</name>
    <dbReference type="NCBI Taxonomy" id="202772"/>
    <lineage>
        <taxon>Bacteria</taxon>
        <taxon>Pseudomonadati</taxon>
        <taxon>Pseudomonadota</taxon>
        <taxon>Gammaproteobacteria</taxon>
        <taxon>Oceanospirillales</taxon>
        <taxon>Zooshikellaceae</taxon>
        <taxon>Zooshikella</taxon>
    </lineage>
</organism>
<name>A0A4P9VLL1_9GAMM</name>
<dbReference type="AlphaFoldDB" id="A0A4P9VLL1"/>
<gene>
    <name evidence="1" type="ORF">B9G39_12745</name>
</gene>
<accession>A0A4P9VLL1</accession>
<keyword evidence="2" id="KW-1185">Reference proteome</keyword>
<sequence length="234" mass="25530">MTDNKKLPSQTKTTSVADFIAQAEQLPAHSNTSTQGRLLFAIDATASRQPTWDIACQLQGQMFLETAELGKLAIQLCYYHGYHAFHTSSWFTNTQALLAEMLKVQCLGGQTQIERVLKHGLKLAQQGTLHAIVLVGDCLEEPVDALAELAGQLKLKNVPLFIFQEGCDAHARQGFAHLAKLSDGAHCQFDQNSASQLQALLTAVAVYAVGGIDALAKLRAKHPETIALLERQLR</sequence>
<dbReference type="EMBL" id="NDXW01000001">
    <property type="protein sequence ID" value="RDH44245.1"/>
    <property type="molecule type" value="Genomic_DNA"/>
</dbReference>